<evidence type="ECO:0000313" key="5">
    <source>
        <dbReference type="Proteomes" id="UP000002051"/>
    </source>
</evidence>
<dbReference type="HOGENOM" id="CLU_644617_0_0_1"/>
<evidence type="ECO:0000256" key="1">
    <source>
        <dbReference type="SAM" id="MobiDB-lite"/>
    </source>
</evidence>
<reference evidence="4" key="3">
    <citation type="submission" date="2015-04" db="UniProtKB">
        <authorList>
            <consortium name="EnsemblPlants"/>
        </authorList>
    </citation>
    <scope>IDENTIFICATION</scope>
    <source>
        <strain evidence="4">cv. Jemalong A17</strain>
    </source>
</reference>
<dbReference type="EnsemblPlants" id="KEH44281">
    <property type="protein sequence ID" value="KEH44281"/>
    <property type="gene ID" value="MTR_1g111690"/>
</dbReference>
<feature type="compositionally biased region" description="Basic and acidic residues" evidence="1">
    <location>
        <begin position="72"/>
        <end position="85"/>
    </location>
</feature>
<dbReference type="InterPro" id="IPR018848">
    <property type="entry name" value="WIYLD_domain"/>
</dbReference>
<proteinExistence type="predicted"/>
<dbReference type="AlphaFoldDB" id="A0A072VRH7"/>
<feature type="region of interest" description="Disordered" evidence="1">
    <location>
        <begin position="144"/>
        <end position="180"/>
    </location>
</feature>
<dbReference type="Proteomes" id="UP000002051">
    <property type="component" value="Unassembled WGS sequence"/>
</dbReference>
<feature type="compositionally biased region" description="Polar residues" evidence="1">
    <location>
        <begin position="86"/>
        <end position="115"/>
    </location>
</feature>
<keyword evidence="5" id="KW-1185">Reference proteome</keyword>
<dbReference type="EMBL" id="CM001217">
    <property type="protein sequence ID" value="KEH44281.1"/>
    <property type="molecule type" value="Genomic_DNA"/>
</dbReference>
<accession>A0A072VRH7</accession>
<name>A0A072VRH7_MEDTR</name>
<reference evidence="3 5" key="1">
    <citation type="journal article" date="2011" name="Nature">
        <title>The Medicago genome provides insight into the evolution of rhizobial symbioses.</title>
        <authorList>
            <person name="Young N.D."/>
            <person name="Debelle F."/>
            <person name="Oldroyd G.E."/>
            <person name="Geurts R."/>
            <person name="Cannon S.B."/>
            <person name="Udvardi M.K."/>
            <person name="Benedito V.A."/>
            <person name="Mayer K.F."/>
            <person name="Gouzy J."/>
            <person name="Schoof H."/>
            <person name="Van de Peer Y."/>
            <person name="Proost S."/>
            <person name="Cook D.R."/>
            <person name="Meyers B.C."/>
            <person name="Spannagl M."/>
            <person name="Cheung F."/>
            <person name="De Mita S."/>
            <person name="Krishnakumar V."/>
            <person name="Gundlach H."/>
            <person name="Zhou S."/>
            <person name="Mudge J."/>
            <person name="Bharti A.K."/>
            <person name="Murray J.D."/>
            <person name="Naoumkina M.A."/>
            <person name="Rosen B."/>
            <person name="Silverstein K.A."/>
            <person name="Tang H."/>
            <person name="Rombauts S."/>
            <person name="Zhao P.X."/>
            <person name="Zhou P."/>
            <person name="Barbe V."/>
            <person name="Bardou P."/>
            <person name="Bechner M."/>
            <person name="Bellec A."/>
            <person name="Berger A."/>
            <person name="Berges H."/>
            <person name="Bidwell S."/>
            <person name="Bisseling T."/>
            <person name="Choisne N."/>
            <person name="Couloux A."/>
            <person name="Denny R."/>
            <person name="Deshpande S."/>
            <person name="Dai X."/>
            <person name="Doyle J.J."/>
            <person name="Dudez A.M."/>
            <person name="Farmer A.D."/>
            <person name="Fouteau S."/>
            <person name="Franken C."/>
            <person name="Gibelin C."/>
            <person name="Gish J."/>
            <person name="Goldstein S."/>
            <person name="Gonzalez A.J."/>
            <person name="Green P.J."/>
            <person name="Hallab A."/>
            <person name="Hartog M."/>
            <person name="Hua A."/>
            <person name="Humphray S.J."/>
            <person name="Jeong D.H."/>
            <person name="Jing Y."/>
            <person name="Jocker A."/>
            <person name="Kenton S.M."/>
            <person name="Kim D.J."/>
            <person name="Klee K."/>
            <person name="Lai H."/>
            <person name="Lang C."/>
            <person name="Lin S."/>
            <person name="Macmil S.L."/>
            <person name="Magdelenat G."/>
            <person name="Matthews L."/>
            <person name="McCorrison J."/>
            <person name="Monaghan E.L."/>
            <person name="Mun J.H."/>
            <person name="Najar F.Z."/>
            <person name="Nicholson C."/>
            <person name="Noirot C."/>
            <person name="O'Bleness M."/>
            <person name="Paule C.R."/>
            <person name="Poulain J."/>
            <person name="Prion F."/>
            <person name="Qin B."/>
            <person name="Qu C."/>
            <person name="Retzel E.F."/>
            <person name="Riddle C."/>
            <person name="Sallet E."/>
            <person name="Samain S."/>
            <person name="Samson N."/>
            <person name="Sanders I."/>
            <person name="Saurat O."/>
            <person name="Scarpelli C."/>
            <person name="Schiex T."/>
            <person name="Segurens B."/>
            <person name="Severin A.J."/>
            <person name="Sherrier D.J."/>
            <person name="Shi R."/>
            <person name="Sims S."/>
            <person name="Singer S.R."/>
            <person name="Sinharoy S."/>
            <person name="Sterck L."/>
            <person name="Viollet A."/>
            <person name="Wang B.B."/>
            <person name="Wang K."/>
            <person name="Wang M."/>
            <person name="Wang X."/>
            <person name="Warfsmann J."/>
            <person name="Weissenbach J."/>
            <person name="White D.D."/>
            <person name="White J.D."/>
            <person name="Wiley G.B."/>
            <person name="Wincker P."/>
            <person name="Xing Y."/>
            <person name="Yang L."/>
            <person name="Yao Z."/>
            <person name="Ying F."/>
            <person name="Zhai J."/>
            <person name="Zhou L."/>
            <person name="Zuber A."/>
            <person name="Denarie J."/>
            <person name="Dixon R.A."/>
            <person name="May G.D."/>
            <person name="Schwartz D.C."/>
            <person name="Rogers J."/>
            <person name="Quetier F."/>
            <person name="Town C.D."/>
            <person name="Roe B.A."/>
        </authorList>
    </citation>
    <scope>NUCLEOTIDE SEQUENCE [LARGE SCALE GENOMIC DNA]</scope>
    <source>
        <strain evidence="3">A17</strain>
        <strain evidence="4 5">cv. Jemalong A17</strain>
    </source>
</reference>
<dbReference type="PANTHER" id="PTHR34271">
    <property type="entry name" value="NUCLEOLAR HISTONE METHYLTRANSFERASE-RELATED PROTEIN"/>
    <property type="match status" value="1"/>
</dbReference>
<dbReference type="PaxDb" id="3880-AES84340"/>
<sequence>MAPRRRPLKKGDSRMDAALDAMTPLGFDKKLIHQTVNKLLKIYDGNEGWHFIEDGAYCLLIDQLLEAQQDQEEQHIRETRREDLTQKASMSNSTGRITRSKSSTQKFNSFSVGSSSREREDNKDPSCLVSTRLITVNPKVQKNPDFTKQLGFDDGEKSNRDQISCPDLKEGSQGMSPDKEPLALSEPLKLLDDDTHEVPTYSFSEPVIDNCLLNHTDNNVTNFNVRFPFDAPTDEVNVDSEQQAPNTVSWGQNGDLVRQSLLSNGEITSFSTGFNNFKSSAEGFANDVEHSCSQHKRRKIETEKFVPDSTHLMEKLVDTIDQRPASGTSSIKEDNPEAVIGVQRSTFDQADDIRHARMPADAMVDAREIQEMEGPSWKVRKDEASRSEKYKAASNYYSTTYTVDELMQSKSMKKESCSKDKENKRA</sequence>
<dbReference type="Gene3D" id="1.10.8.850">
    <property type="entry name" value="Histone-lysine N methyltransferase , C-terminal domain-like"/>
    <property type="match status" value="1"/>
</dbReference>
<feature type="region of interest" description="Disordered" evidence="1">
    <location>
        <begin position="72"/>
        <end position="125"/>
    </location>
</feature>
<feature type="domain" description="WIYLD" evidence="2">
    <location>
        <begin position="9"/>
        <end position="69"/>
    </location>
</feature>
<evidence type="ECO:0000313" key="4">
    <source>
        <dbReference type="EnsemblPlants" id="KEH44281"/>
    </source>
</evidence>
<reference evidence="3 5" key="2">
    <citation type="journal article" date="2014" name="BMC Genomics">
        <title>An improved genome release (version Mt4.0) for the model legume Medicago truncatula.</title>
        <authorList>
            <person name="Tang H."/>
            <person name="Krishnakumar V."/>
            <person name="Bidwell S."/>
            <person name="Rosen B."/>
            <person name="Chan A."/>
            <person name="Zhou S."/>
            <person name="Gentzbittel L."/>
            <person name="Childs K.L."/>
            <person name="Yandell M."/>
            <person name="Gundlach H."/>
            <person name="Mayer K.F."/>
            <person name="Schwartz D.C."/>
            <person name="Town C.D."/>
        </authorList>
    </citation>
    <scope>GENOME REANNOTATION</scope>
    <source>
        <strain evidence="3">A17</strain>
        <strain evidence="4 5">cv. Jemalong A17</strain>
    </source>
</reference>
<evidence type="ECO:0000313" key="3">
    <source>
        <dbReference type="EMBL" id="KEH44281.1"/>
    </source>
</evidence>
<dbReference type="InterPro" id="IPR043017">
    <property type="entry name" value="WIYLD_dom_sf"/>
</dbReference>
<gene>
    <name evidence="3" type="ordered locus">MTR_1g111690</name>
</gene>
<dbReference type="PANTHER" id="PTHR34271:SF1">
    <property type="entry name" value="NUCLEOLAR HISTONE METHYLTRANSFERASE-RELATED PROTEIN"/>
    <property type="match status" value="1"/>
</dbReference>
<dbReference type="eggNOG" id="ENOG502S7BK">
    <property type="taxonomic scope" value="Eukaryota"/>
</dbReference>
<evidence type="ECO:0000259" key="2">
    <source>
        <dbReference type="Pfam" id="PF10440"/>
    </source>
</evidence>
<organism evidence="3 5">
    <name type="scientific">Medicago truncatula</name>
    <name type="common">Barrel medic</name>
    <name type="synonym">Medicago tribuloides</name>
    <dbReference type="NCBI Taxonomy" id="3880"/>
    <lineage>
        <taxon>Eukaryota</taxon>
        <taxon>Viridiplantae</taxon>
        <taxon>Streptophyta</taxon>
        <taxon>Embryophyta</taxon>
        <taxon>Tracheophyta</taxon>
        <taxon>Spermatophyta</taxon>
        <taxon>Magnoliopsida</taxon>
        <taxon>eudicotyledons</taxon>
        <taxon>Gunneridae</taxon>
        <taxon>Pentapetalae</taxon>
        <taxon>rosids</taxon>
        <taxon>fabids</taxon>
        <taxon>Fabales</taxon>
        <taxon>Fabaceae</taxon>
        <taxon>Papilionoideae</taxon>
        <taxon>50 kb inversion clade</taxon>
        <taxon>NPAAA clade</taxon>
        <taxon>Hologalegina</taxon>
        <taxon>IRL clade</taxon>
        <taxon>Trifolieae</taxon>
        <taxon>Medicago</taxon>
    </lineage>
</organism>
<dbReference type="Pfam" id="PF10440">
    <property type="entry name" value="WIYLD"/>
    <property type="match status" value="1"/>
</dbReference>
<protein>
    <submittedName>
        <fullName evidence="3">Ubiquitin-binding WIYLD domain protein</fullName>
    </submittedName>
</protein>